<dbReference type="InterPro" id="IPR018309">
    <property type="entry name" value="Tscrpt_reg_PadR_C"/>
</dbReference>
<dbReference type="EMBL" id="CP001739">
    <property type="protein sequence ID" value="ACZ07651.1"/>
    <property type="molecule type" value="Genomic_DNA"/>
</dbReference>
<feature type="coiled-coil region" evidence="1">
    <location>
        <begin position="110"/>
        <end position="137"/>
    </location>
</feature>
<dbReference type="HOGENOM" id="CLU_089258_1_1_0"/>
<evidence type="ECO:0000256" key="1">
    <source>
        <dbReference type="SAM" id="Coils"/>
    </source>
</evidence>
<reference evidence="5" key="1">
    <citation type="submission" date="2009-09" db="EMBL/GenBank/DDBJ databases">
        <title>The complete chromosome of Sebaldella termitidis ATCC 33386.</title>
        <authorList>
            <consortium name="US DOE Joint Genome Institute (JGI-PGF)"/>
            <person name="Lucas S."/>
            <person name="Copeland A."/>
            <person name="Lapidus A."/>
            <person name="Glavina del Rio T."/>
            <person name="Dalin E."/>
            <person name="Tice H."/>
            <person name="Bruce D."/>
            <person name="Goodwin L."/>
            <person name="Pitluck S."/>
            <person name="Kyrpides N."/>
            <person name="Mavromatis K."/>
            <person name="Ivanova N."/>
            <person name="Mikhailova N."/>
            <person name="Sims D."/>
            <person name="Meincke L."/>
            <person name="Brettin T."/>
            <person name="Detter J.C."/>
            <person name="Han C."/>
            <person name="Larimer F."/>
            <person name="Land M."/>
            <person name="Hauser L."/>
            <person name="Markowitz V."/>
            <person name="Cheng J.F."/>
            <person name="Hugenholtz P."/>
            <person name="Woyke T."/>
            <person name="Wu D."/>
            <person name="Eisen J.A."/>
        </authorList>
    </citation>
    <scope>NUCLEOTIDE SEQUENCE [LARGE SCALE GENOMIC DNA]</scope>
    <source>
        <strain evidence="5">ATCC 33386 / NCTC 11300</strain>
    </source>
</reference>
<dbReference type="InterPro" id="IPR005149">
    <property type="entry name" value="Tscrpt_reg_PadR_N"/>
</dbReference>
<name>D1AQ73_SEBTE</name>
<dbReference type="InterPro" id="IPR036390">
    <property type="entry name" value="WH_DNA-bd_sf"/>
</dbReference>
<dbReference type="Pfam" id="PF03551">
    <property type="entry name" value="PadR"/>
    <property type="match status" value="1"/>
</dbReference>
<dbReference type="Gene3D" id="1.10.10.10">
    <property type="entry name" value="Winged helix-like DNA-binding domain superfamily/Winged helix DNA-binding domain"/>
    <property type="match status" value="1"/>
</dbReference>
<proteinExistence type="predicted"/>
<dbReference type="Gene3D" id="6.10.140.190">
    <property type="match status" value="1"/>
</dbReference>
<accession>D1AQ73</accession>
<keyword evidence="5" id="KW-1185">Reference proteome</keyword>
<protein>
    <submittedName>
        <fullName evidence="4">Transcriptional regulator, PadR-like family</fullName>
    </submittedName>
</protein>
<dbReference type="AlphaFoldDB" id="D1AQ73"/>
<evidence type="ECO:0000259" key="3">
    <source>
        <dbReference type="Pfam" id="PF10400"/>
    </source>
</evidence>
<feature type="domain" description="Transcription regulator PadR C-terminal" evidence="3">
    <location>
        <begin position="94"/>
        <end position="180"/>
    </location>
</feature>
<dbReference type="PANTHER" id="PTHR43252:SF6">
    <property type="entry name" value="NEGATIVE TRANSCRIPTION REGULATOR PADR"/>
    <property type="match status" value="1"/>
</dbReference>
<dbReference type="SUPFAM" id="SSF46785">
    <property type="entry name" value="Winged helix' DNA-binding domain"/>
    <property type="match status" value="1"/>
</dbReference>
<organism evidence="4 5">
    <name type="scientific">Sebaldella termitidis (strain ATCC 33386 / NCTC 11300)</name>
    <dbReference type="NCBI Taxonomy" id="526218"/>
    <lineage>
        <taxon>Bacteria</taxon>
        <taxon>Fusobacteriati</taxon>
        <taxon>Fusobacteriota</taxon>
        <taxon>Fusobacteriia</taxon>
        <taxon>Fusobacteriales</taxon>
        <taxon>Leptotrichiaceae</taxon>
        <taxon>Sebaldella</taxon>
    </lineage>
</organism>
<dbReference type="InterPro" id="IPR036388">
    <property type="entry name" value="WH-like_DNA-bd_sf"/>
</dbReference>
<dbReference type="Pfam" id="PF10400">
    <property type="entry name" value="Vir_act_alpha_C"/>
    <property type="match status" value="1"/>
</dbReference>
<evidence type="ECO:0000313" key="4">
    <source>
        <dbReference type="EMBL" id="ACZ07651.1"/>
    </source>
</evidence>
<dbReference type="eggNOG" id="COG1695">
    <property type="taxonomic scope" value="Bacteria"/>
</dbReference>
<feature type="domain" description="Transcription regulator PadR N-terminal" evidence="2">
    <location>
        <begin position="7"/>
        <end position="81"/>
    </location>
</feature>
<keyword evidence="1" id="KW-0175">Coiled coil</keyword>
<reference evidence="4 5" key="2">
    <citation type="journal article" date="2010" name="Stand. Genomic Sci.">
        <title>Complete genome sequence of Sebaldella termitidis type strain (NCTC 11300).</title>
        <authorList>
            <person name="Harmon-Smith M."/>
            <person name="Celia L."/>
            <person name="Chertkov O."/>
            <person name="Lapidus A."/>
            <person name="Copeland A."/>
            <person name="Glavina Del Rio T."/>
            <person name="Nolan M."/>
            <person name="Lucas S."/>
            <person name="Tice H."/>
            <person name="Cheng J.F."/>
            <person name="Han C."/>
            <person name="Detter J.C."/>
            <person name="Bruce D."/>
            <person name="Goodwin L."/>
            <person name="Pitluck S."/>
            <person name="Pati A."/>
            <person name="Liolios K."/>
            <person name="Ivanova N."/>
            <person name="Mavromatis K."/>
            <person name="Mikhailova N."/>
            <person name="Chen A."/>
            <person name="Palaniappan K."/>
            <person name="Land M."/>
            <person name="Hauser L."/>
            <person name="Chang Y.J."/>
            <person name="Jeffries C.D."/>
            <person name="Brettin T."/>
            <person name="Goker M."/>
            <person name="Beck B."/>
            <person name="Bristow J."/>
            <person name="Eisen J.A."/>
            <person name="Markowitz V."/>
            <person name="Hugenholtz P."/>
            <person name="Kyrpides N.C."/>
            <person name="Klenk H.P."/>
            <person name="Chen F."/>
        </authorList>
    </citation>
    <scope>NUCLEOTIDE SEQUENCE [LARGE SCALE GENOMIC DNA]</scope>
    <source>
        <strain evidence="5">ATCC 33386 / NCTC 11300</strain>
    </source>
</reference>
<dbReference type="KEGG" id="str:Sterm_0779"/>
<dbReference type="RefSeq" id="WP_012860247.1">
    <property type="nucleotide sequence ID" value="NC_013517.1"/>
</dbReference>
<evidence type="ECO:0000259" key="2">
    <source>
        <dbReference type="Pfam" id="PF03551"/>
    </source>
</evidence>
<dbReference type="PANTHER" id="PTHR43252">
    <property type="entry name" value="TRANSCRIPTIONAL REGULATOR YQJI"/>
    <property type="match status" value="1"/>
</dbReference>
<evidence type="ECO:0000313" key="5">
    <source>
        <dbReference type="Proteomes" id="UP000000845"/>
    </source>
</evidence>
<sequence length="184" mass="22071">MALKHGILGLLNYGDMTGYDLMKIFEKSLHYFWHVKTSQIYLELDNMTKSGLVVFRKEIQESRPNKNIFMITEKGKDELRKWLSHYDMKKSFNMKNEFLMIIFFLNELPKEEALRILEEYKEQCMKEKDSLMDANETVQTFKDIYSVNKKDHIFWQLTVKHGELCYEACLKWADYAIEVIKNKL</sequence>
<gene>
    <name evidence="4" type="ordered locus">Sterm_0779</name>
</gene>
<dbReference type="Proteomes" id="UP000000845">
    <property type="component" value="Chromosome"/>
</dbReference>
<dbReference type="STRING" id="526218.Sterm_0779"/>